<dbReference type="AlphaFoldDB" id="A0A0C3G076"/>
<evidence type="ECO:0000313" key="1">
    <source>
        <dbReference type="EMBL" id="KIM85509.1"/>
    </source>
</evidence>
<reference evidence="1 2" key="1">
    <citation type="submission" date="2014-04" db="EMBL/GenBank/DDBJ databases">
        <authorList>
            <consortium name="DOE Joint Genome Institute"/>
            <person name="Kuo A."/>
            <person name="Tarkka M."/>
            <person name="Buscot F."/>
            <person name="Kohler A."/>
            <person name="Nagy L.G."/>
            <person name="Floudas D."/>
            <person name="Copeland A."/>
            <person name="Barry K.W."/>
            <person name="Cichocki N."/>
            <person name="Veneault-Fourrey C."/>
            <person name="LaButti K."/>
            <person name="Lindquist E.A."/>
            <person name="Lipzen A."/>
            <person name="Lundell T."/>
            <person name="Morin E."/>
            <person name="Murat C."/>
            <person name="Sun H."/>
            <person name="Tunlid A."/>
            <person name="Henrissat B."/>
            <person name="Grigoriev I.V."/>
            <person name="Hibbett D.S."/>
            <person name="Martin F."/>
            <person name="Nordberg H.P."/>
            <person name="Cantor M.N."/>
            <person name="Hua S.X."/>
        </authorList>
    </citation>
    <scope>NUCLEOTIDE SEQUENCE [LARGE SCALE GENOMIC DNA]</scope>
    <source>
        <strain evidence="1 2">F 1598</strain>
    </source>
</reference>
<evidence type="ECO:0000313" key="2">
    <source>
        <dbReference type="Proteomes" id="UP000054166"/>
    </source>
</evidence>
<gene>
    <name evidence="1" type="ORF">PILCRDRAFT_366462</name>
</gene>
<dbReference type="HOGENOM" id="CLU_2224200_0_0_1"/>
<reference evidence="2" key="2">
    <citation type="submission" date="2015-01" db="EMBL/GenBank/DDBJ databases">
        <title>Evolutionary Origins and Diversification of the Mycorrhizal Mutualists.</title>
        <authorList>
            <consortium name="DOE Joint Genome Institute"/>
            <consortium name="Mycorrhizal Genomics Consortium"/>
            <person name="Kohler A."/>
            <person name="Kuo A."/>
            <person name="Nagy L.G."/>
            <person name="Floudas D."/>
            <person name="Copeland A."/>
            <person name="Barry K.W."/>
            <person name="Cichocki N."/>
            <person name="Veneault-Fourrey C."/>
            <person name="LaButti K."/>
            <person name="Lindquist E.A."/>
            <person name="Lipzen A."/>
            <person name="Lundell T."/>
            <person name="Morin E."/>
            <person name="Murat C."/>
            <person name="Riley R."/>
            <person name="Ohm R."/>
            <person name="Sun H."/>
            <person name="Tunlid A."/>
            <person name="Henrissat B."/>
            <person name="Grigoriev I.V."/>
            <person name="Hibbett D.S."/>
            <person name="Martin F."/>
        </authorList>
    </citation>
    <scope>NUCLEOTIDE SEQUENCE [LARGE SCALE GENOMIC DNA]</scope>
    <source>
        <strain evidence="2">F 1598</strain>
    </source>
</reference>
<sequence length="106" mass="12339">MLTRCLYREHPAINIVSPLGSMRCPQICKKVHNGLEEIEDKERQRYERGTTVRQVVSRIESYPSAPERYLIWMEGVSLFRIASVVRRQSRSHDLIALQSRPSPPHP</sequence>
<proteinExistence type="predicted"/>
<dbReference type="EMBL" id="KN832985">
    <property type="protein sequence ID" value="KIM85509.1"/>
    <property type="molecule type" value="Genomic_DNA"/>
</dbReference>
<accession>A0A0C3G076</accession>
<name>A0A0C3G076_PILCF</name>
<organism evidence="1 2">
    <name type="scientific">Piloderma croceum (strain F 1598)</name>
    <dbReference type="NCBI Taxonomy" id="765440"/>
    <lineage>
        <taxon>Eukaryota</taxon>
        <taxon>Fungi</taxon>
        <taxon>Dikarya</taxon>
        <taxon>Basidiomycota</taxon>
        <taxon>Agaricomycotina</taxon>
        <taxon>Agaricomycetes</taxon>
        <taxon>Agaricomycetidae</taxon>
        <taxon>Atheliales</taxon>
        <taxon>Atheliaceae</taxon>
        <taxon>Piloderma</taxon>
    </lineage>
</organism>
<keyword evidence="2" id="KW-1185">Reference proteome</keyword>
<dbReference type="InParanoid" id="A0A0C3G076"/>
<protein>
    <submittedName>
        <fullName evidence="1">Uncharacterized protein</fullName>
    </submittedName>
</protein>
<dbReference type="Proteomes" id="UP000054166">
    <property type="component" value="Unassembled WGS sequence"/>
</dbReference>